<dbReference type="AlphaFoldDB" id="L7VY86"/>
<dbReference type="PANTHER" id="PTHR43777">
    <property type="entry name" value="MOLYBDENUM COFACTOR CYTIDYLYLTRANSFERASE"/>
    <property type="match status" value="1"/>
</dbReference>
<dbReference type="CDD" id="cd04182">
    <property type="entry name" value="GT_2_like_f"/>
    <property type="match status" value="1"/>
</dbReference>
<evidence type="ECO:0000313" key="2">
    <source>
        <dbReference type="EMBL" id="AGC71145.1"/>
    </source>
</evidence>
<proteinExistence type="predicted"/>
<feature type="domain" description="MobA-like NTP transferase" evidence="1">
    <location>
        <begin position="4"/>
        <end position="167"/>
    </location>
</feature>
<protein>
    <submittedName>
        <fullName evidence="2">CTP:molybdopterin cytidylyltransferase</fullName>
    </submittedName>
</protein>
<evidence type="ECO:0000259" key="1">
    <source>
        <dbReference type="Pfam" id="PF12804"/>
    </source>
</evidence>
<reference evidence="2" key="1">
    <citation type="submission" date="2012-09" db="EMBL/GenBank/DDBJ databases">
        <title>Metagenomic Characterization of a Microbial Community in Wastewater Detects High Levels of Antibiotic Resistance.</title>
        <authorList>
            <person name="Abrams M."/>
            <person name="Caldwell A."/>
            <person name="Vandaei E."/>
            <person name="Lee W."/>
            <person name="Perrott J."/>
            <person name="Khan S.Y."/>
            <person name="Ta J."/>
            <person name="Romero D."/>
            <person name="Nguyen V."/>
            <person name="Pourmand N."/>
            <person name="Ouverney C.C."/>
        </authorList>
    </citation>
    <scope>NUCLEOTIDE SEQUENCE</scope>
</reference>
<keyword evidence="2" id="KW-0548">Nucleotidyltransferase</keyword>
<dbReference type="InterPro" id="IPR029044">
    <property type="entry name" value="Nucleotide-diphossugar_trans"/>
</dbReference>
<dbReference type="SUPFAM" id="SSF53448">
    <property type="entry name" value="Nucleotide-diphospho-sugar transferases"/>
    <property type="match status" value="1"/>
</dbReference>
<dbReference type="PANTHER" id="PTHR43777:SF1">
    <property type="entry name" value="MOLYBDENUM COFACTOR CYTIDYLYLTRANSFERASE"/>
    <property type="match status" value="1"/>
</dbReference>
<sequence>MSQALILCAGSSTRMGQPKALCSLGNQTLLERILTTLEQSSAQQPILATIVVAEPHGHAICRWLLESRFHSLRAVWNQRPSDGMLSSIQHGLRSLDERAMGTLLWPVDVPLVKEQTVRTLLQHAAQRWLVPTREGRGGHPVWLPAALWSDVLALPVDSSLRALRDHHPALRIAVEDPEIICDIDTPEALKQADLRLRR</sequence>
<organism evidence="2">
    <name type="scientific">uncultured bacterium A1Q1_fos_18</name>
    <dbReference type="NCBI Taxonomy" id="1256551"/>
    <lineage>
        <taxon>Bacteria</taxon>
        <taxon>environmental samples</taxon>
    </lineage>
</organism>
<dbReference type="Gene3D" id="3.90.550.10">
    <property type="entry name" value="Spore Coat Polysaccharide Biosynthesis Protein SpsA, Chain A"/>
    <property type="match status" value="1"/>
</dbReference>
<name>L7VY86_9BACT</name>
<dbReference type="Pfam" id="PF12804">
    <property type="entry name" value="NTP_transf_3"/>
    <property type="match status" value="1"/>
</dbReference>
<keyword evidence="2" id="KW-0808">Transferase</keyword>
<dbReference type="InterPro" id="IPR025877">
    <property type="entry name" value="MobA-like_NTP_Trfase"/>
</dbReference>
<dbReference type="GO" id="GO:0016779">
    <property type="term" value="F:nucleotidyltransferase activity"/>
    <property type="evidence" value="ECO:0007669"/>
    <property type="project" value="UniProtKB-KW"/>
</dbReference>
<accession>L7VY86</accession>
<dbReference type="EMBL" id="JX649863">
    <property type="protein sequence ID" value="AGC71145.1"/>
    <property type="molecule type" value="Genomic_DNA"/>
</dbReference>